<dbReference type="PATRIC" id="fig|226910.6.peg.5232"/>
<dbReference type="SUPFAM" id="SSF52540">
    <property type="entry name" value="P-loop containing nucleoside triphosphate hydrolases"/>
    <property type="match status" value="1"/>
</dbReference>
<proteinExistence type="predicted"/>
<dbReference type="RefSeq" id="WP_040071582.1">
    <property type="nucleotide sequence ID" value="NZ_JXDG01000068.1"/>
</dbReference>
<accession>A0A0C2I1W7</accession>
<dbReference type="GO" id="GO:0009898">
    <property type="term" value="C:cytoplasmic side of plasma membrane"/>
    <property type="evidence" value="ECO:0007669"/>
    <property type="project" value="TreeGrafter"/>
</dbReference>
<dbReference type="NCBIfam" id="TIGR03371">
    <property type="entry name" value="cellulose_yhjQ"/>
    <property type="match status" value="1"/>
</dbReference>
<organism evidence="2 3">
    <name type="scientific">Pseudomonas batumici</name>
    <dbReference type="NCBI Taxonomy" id="226910"/>
    <lineage>
        <taxon>Bacteria</taxon>
        <taxon>Pseudomonadati</taxon>
        <taxon>Pseudomonadota</taxon>
        <taxon>Gammaproteobacteria</taxon>
        <taxon>Pseudomonadales</taxon>
        <taxon>Pseudomonadaceae</taxon>
        <taxon>Pseudomonas</taxon>
    </lineage>
</organism>
<dbReference type="InterPro" id="IPR050625">
    <property type="entry name" value="ParA/MinD_ATPase"/>
</dbReference>
<sequence>MQPSDDDDVDNLMRKFGARADRYREIEVARVFSETPAPAPAIPQPPAPTSVEPASPPLVPGDTGAPEKAAAPSLRTLLHDLARERQAQAAQHLQPTPAPQVTAQIIAIVSTRGGVGRSTLASLLAILLNSADTRAMVLELDPQNAQYQHLGTHPQVAGICQASLDRRSWRDLVQTGYANTRLLAFGESEPRQLHAFEHQLEGNPHWLAQHLGELALGEHDTLIIDTPAGSNVYQEQALRMANLIVAVVRPDAASHAALERLIASLEPHLNREKPAACWFVINGVDTAHALSVDITQILENQLKTQLLGTVIWDETIAAALAYECNPFEQSADSPGCQDILAIADKLYDQLESPLA</sequence>
<comment type="caution">
    <text evidence="2">The sequence shown here is derived from an EMBL/GenBank/DDBJ whole genome shotgun (WGS) entry which is preliminary data.</text>
</comment>
<evidence type="ECO:0000256" key="1">
    <source>
        <dbReference type="SAM" id="MobiDB-lite"/>
    </source>
</evidence>
<name>A0A0C2I1W7_9PSED</name>
<dbReference type="Pfam" id="PF06564">
    <property type="entry name" value="CBP_BcsQ"/>
    <property type="match status" value="1"/>
</dbReference>
<dbReference type="EMBL" id="JXDG01000068">
    <property type="protein sequence ID" value="KIH80945.1"/>
    <property type="molecule type" value="Genomic_DNA"/>
</dbReference>
<dbReference type="OrthoDB" id="5288747at2"/>
<dbReference type="PANTHER" id="PTHR43384">
    <property type="entry name" value="SEPTUM SITE-DETERMINING PROTEIN MIND HOMOLOG, CHLOROPLASTIC-RELATED"/>
    <property type="match status" value="1"/>
</dbReference>
<feature type="compositionally biased region" description="Pro residues" evidence="1">
    <location>
        <begin position="37"/>
        <end position="59"/>
    </location>
</feature>
<gene>
    <name evidence="2" type="ORF">UCMB321_5243</name>
</gene>
<protein>
    <recommendedName>
        <fullName evidence="4">Cellulose synthase</fullName>
    </recommendedName>
</protein>
<dbReference type="STRING" id="226910.UCMB321_5243"/>
<dbReference type="GO" id="GO:0051782">
    <property type="term" value="P:negative regulation of cell division"/>
    <property type="evidence" value="ECO:0007669"/>
    <property type="project" value="TreeGrafter"/>
</dbReference>
<reference evidence="2 3" key="1">
    <citation type="submission" date="2015-01" db="EMBL/GenBank/DDBJ databases">
        <title>Complete genome of Pseudomonas batumici UCM B-321 producer of the batumin antibiotic with strong antistaphilococcal and potential anticancer activity.</title>
        <authorList>
            <person name="Klochko V.V."/>
            <person name="Zelena L.B."/>
            <person name="Elena K.A."/>
            <person name="Reva O.N."/>
        </authorList>
    </citation>
    <scope>NUCLEOTIDE SEQUENCE [LARGE SCALE GENOMIC DNA]</scope>
    <source>
        <strain evidence="2 3">UCM B-321</strain>
    </source>
</reference>
<evidence type="ECO:0008006" key="4">
    <source>
        <dbReference type="Google" id="ProtNLM"/>
    </source>
</evidence>
<keyword evidence="3" id="KW-1185">Reference proteome</keyword>
<dbReference type="PANTHER" id="PTHR43384:SF13">
    <property type="entry name" value="SLR0110 PROTEIN"/>
    <property type="match status" value="1"/>
</dbReference>
<feature type="region of interest" description="Disordered" evidence="1">
    <location>
        <begin position="33"/>
        <end position="69"/>
    </location>
</feature>
<dbReference type="Proteomes" id="UP000031535">
    <property type="component" value="Unassembled WGS sequence"/>
</dbReference>
<dbReference type="GO" id="GO:0005829">
    <property type="term" value="C:cytosol"/>
    <property type="evidence" value="ECO:0007669"/>
    <property type="project" value="TreeGrafter"/>
</dbReference>
<dbReference type="InterPro" id="IPR027417">
    <property type="entry name" value="P-loop_NTPase"/>
</dbReference>
<dbReference type="InterPro" id="IPR017746">
    <property type="entry name" value="Cellulose_synthase_operon_BcsQ"/>
</dbReference>
<dbReference type="AlphaFoldDB" id="A0A0C2I1W7"/>
<dbReference type="GO" id="GO:0016887">
    <property type="term" value="F:ATP hydrolysis activity"/>
    <property type="evidence" value="ECO:0007669"/>
    <property type="project" value="TreeGrafter"/>
</dbReference>
<dbReference type="GO" id="GO:0005524">
    <property type="term" value="F:ATP binding"/>
    <property type="evidence" value="ECO:0007669"/>
    <property type="project" value="TreeGrafter"/>
</dbReference>
<evidence type="ECO:0000313" key="3">
    <source>
        <dbReference type="Proteomes" id="UP000031535"/>
    </source>
</evidence>
<dbReference type="Gene3D" id="3.40.50.300">
    <property type="entry name" value="P-loop containing nucleotide triphosphate hydrolases"/>
    <property type="match status" value="1"/>
</dbReference>
<evidence type="ECO:0000313" key="2">
    <source>
        <dbReference type="EMBL" id="KIH80945.1"/>
    </source>
</evidence>